<evidence type="ECO:0000256" key="3">
    <source>
        <dbReference type="ARBA" id="ARBA00022989"/>
    </source>
</evidence>
<proteinExistence type="predicted"/>
<gene>
    <name evidence="6" type="ORF">J057_02725</name>
</gene>
<keyword evidence="7" id="KW-1185">Reference proteome</keyword>
<comment type="caution">
    <text evidence="6">The sequence shown here is derived from an EMBL/GenBank/DDBJ whole genome shotgun (WGS) entry which is preliminary data.</text>
</comment>
<name>N6W222_9GAMM</name>
<reference evidence="6 7" key="1">
    <citation type="journal article" date="2013" name="Genome Announc.">
        <title>Genome Sequence of the Polycyclic Aromatic Hydrocarbon-Degrading Bacterium Strain Marinobacter nanhaiticus D15-8WT.</title>
        <authorList>
            <person name="Cui Z."/>
            <person name="Gao W."/>
            <person name="Li Q."/>
            <person name="Xu G."/>
            <person name="Zheng L."/>
        </authorList>
    </citation>
    <scope>NUCLEOTIDE SEQUENCE [LARGE SCALE GENOMIC DNA]</scope>
    <source>
        <strain evidence="6 7">D15-8W</strain>
    </source>
</reference>
<dbReference type="PATRIC" id="fig|626887.3.peg.523"/>
<evidence type="ECO:0000256" key="2">
    <source>
        <dbReference type="ARBA" id="ARBA00022692"/>
    </source>
</evidence>
<dbReference type="Gene3D" id="1.20.120.1630">
    <property type="match status" value="1"/>
</dbReference>
<evidence type="ECO:0000256" key="5">
    <source>
        <dbReference type="SAM" id="Phobius"/>
    </source>
</evidence>
<dbReference type="STRING" id="626887.J057_02725"/>
<dbReference type="GO" id="GO:0032259">
    <property type="term" value="P:methylation"/>
    <property type="evidence" value="ECO:0007669"/>
    <property type="project" value="UniProtKB-KW"/>
</dbReference>
<feature type="transmembrane region" description="Helical" evidence="5">
    <location>
        <begin position="54"/>
        <end position="72"/>
    </location>
</feature>
<feature type="transmembrane region" description="Helical" evidence="5">
    <location>
        <begin position="6"/>
        <end position="25"/>
    </location>
</feature>
<keyword evidence="6" id="KW-0808">Transferase</keyword>
<keyword evidence="6" id="KW-0489">Methyltransferase</keyword>
<evidence type="ECO:0000256" key="4">
    <source>
        <dbReference type="ARBA" id="ARBA00023136"/>
    </source>
</evidence>
<dbReference type="InterPro" id="IPR007318">
    <property type="entry name" value="Phopholipid_MeTrfase"/>
</dbReference>
<dbReference type="AlphaFoldDB" id="N6W222"/>
<evidence type="ECO:0000313" key="6">
    <source>
        <dbReference type="EMBL" id="ENO16585.1"/>
    </source>
</evidence>
<keyword evidence="2 5" id="KW-0812">Transmembrane</keyword>
<dbReference type="HOGENOM" id="CLU_065200_7_0_6"/>
<feature type="transmembrane region" description="Helical" evidence="5">
    <location>
        <begin position="84"/>
        <end position="107"/>
    </location>
</feature>
<keyword evidence="3 5" id="KW-1133">Transmembrane helix</keyword>
<dbReference type="PANTHER" id="PTHR12714">
    <property type="entry name" value="PROTEIN-S ISOPRENYLCYSTEINE O-METHYLTRANSFERASE"/>
    <property type="match status" value="1"/>
</dbReference>
<feature type="transmembrane region" description="Helical" evidence="5">
    <location>
        <begin position="140"/>
        <end position="172"/>
    </location>
</feature>
<dbReference type="GO" id="GO:0012505">
    <property type="term" value="C:endomembrane system"/>
    <property type="evidence" value="ECO:0007669"/>
    <property type="project" value="UniProtKB-SubCell"/>
</dbReference>
<comment type="subcellular location">
    <subcellularLocation>
        <location evidence="1">Endomembrane system</location>
        <topology evidence="1">Multi-pass membrane protein</topology>
    </subcellularLocation>
</comment>
<evidence type="ECO:0000313" key="7">
    <source>
        <dbReference type="Proteomes" id="UP000013165"/>
    </source>
</evidence>
<dbReference type="Proteomes" id="UP000013165">
    <property type="component" value="Unassembled WGS sequence"/>
</dbReference>
<dbReference type="GO" id="GO:0008168">
    <property type="term" value="F:methyltransferase activity"/>
    <property type="evidence" value="ECO:0007669"/>
    <property type="project" value="UniProtKB-KW"/>
</dbReference>
<dbReference type="RefSeq" id="WP_004583095.1">
    <property type="nucleotide sequence ID" value="NZ_AP028878.1"/>
</dbReference>
<dbReference type="PANTHER" id="PTHR12714:SF9">
    <property type="entry name" value="PROTEIN-S-ISOPRENYLCYSTEINE O-METHYLTRANSFERASE"/>
    <property type="match status" value="1"/>
</dbReference>
<keyword evidence="4 5" id="KW-0472">Membrane</keyword>
<dbReference type="eggNOG" id="COG2020">
    <property type="taxonomic scope" value="Bacteria"/>
</dbReference>
<dbReference type="OrthoDB" id="9811969at2"/>
<protein>
    <submittedName>
        <fullName evidence="6">Isoprenylcysteine carboxylmethyltransferase family protein</fullName>
    </submittedName>
</protein>
<accession>N6W222</accession>
<dbReference type="EMBL" id="APLQ01000010">
    <property type="protein sequence ID" value="ENO16585.1"/>
    <property type="molecule type" value="Genomic_DNA"/>
</dbReference>
<evidence type="ECO:0000256" key="1">
    <source>
        <dbReference type="ARBA" id="ARBA00004127"/>
    </source>
</evidence>
<dbReference type="Pfam" id="PF04191">
    <property type="entry name" value="PEMT"/>
    <property type="match status" value="1"/>
</dbReference>
<organism evidence="6 7">
    <name type="scientific">Marinobacter nanhaiticus D15-8W</name>
    <dbReference type="NCBI Taxonomy" id="626887"/>
    <lineage>
        <taxon>Bacteria</taxon>
        <taxon>Pseudomonadati</taxon>
        <taxon>Pseudomonadota</taxon>
        <taxon>Gammaproteobacteria</taxon>
        <taxon>Pseudomonadales</taxon>
        <taxon>Marinobacteraceae</taxon>
        <taxon>Marinobacter</taxon>
    </lineage>
</organism>
<sequence length="201" mass="22959">MGSVELLVRYFLGIYFLMIGLHYTSRSLGLYDRMRFSHIHYGARGSGTWWHRHVFNIFRASILGVCVVRIFVDIDRWLGVFEFLYQPPVLAAGAIMLLASFSLIDYVQAYMHEDWRSGIDNANRGHLITSGPFSRSRNPLFLGIILGQLGFFLALPSVFSLVCLGVGVLVILRQALAEEKALGVVFGEEYMDYLKRVPRWF</sequence>